<dbReference type="SUPFAM" id="SSF160148">
    <property type="entry name" value="CPE0013-like"/>
    <property type="match status" value="1"/>
</dbReference>
<proteinExistence type="predicted"/>
<dbReference type="PANTHER" id="PTHR39450">
    <property type="entry name" value="MOLYBDOPTERIN OXIDOREDUCTASE, 4FE-4S CLUSTER-BINDING SUBUNIT"/>
    <property type="match status" value="1"/>
</dbReference>
<organism evidence="1">
    <name type="scientific">bioreactor metagenome</name>
    <dbReference type="NCBI Taxonomy" id="1076179"/>
    <lineage>
        <taxon>unclassified sequences</taxon>
        <taxon>metagenomes</taxon>
        <taxon>ecological metagenomes</taxon>
    </lineage>
</organism>
<dbReference type="Gene3D" id="3.10.530.10">
    <property type="entry name" value="CPE0013-like"/>
    <property type="match status" value="1"/>
</dbReference>
<dbReference type="InterPro" id="IPR036593">
    <property type="entry name" value="CPE0013-like_sf"/>
</dbReference>
<dbReference type="AlphaFoldDB" id="A0A645ENB1"/>
<dbReference type="InterPro" id="IPR012460">
    <property type="entry name" value="DUF1667"/>
</dbReference>
<evidence type="ECO:0000313" key="1">
    <source>
        <dbReference type="EMBL" id="MPN03491.1"/>
    </source>
</evidence>
<comment type="caution">
    <text evidence="1">The sequence shown here is derived from an EMBL/GenBank/DDBJ whole genome shotgun (WGS) entry which is preliminary data.</text>
</comment>
<protein>
    <recommendedName>
        <fullName evidence="2">DUF1667 domain-containing protein</fullName>
    </recommendedName>
</protein>
<reference evidence="1" key="1">
    <citation type="submission" date="2019-08" db="EMBL/GenBank/DDBJ databases">
        <authorList>
            <person name="Kucharzyk K."/>
            <person name="Murdoch R.W."/>
            <person name="Higgins S."/>
            <person name="Loffler F."/>
        </authorList>
    </citation>
    <scope>NUCLEOTIDE SEQUENCE</scope>
</reference>
<evidence type="ECO:0008006" key="2">
    <source>
        <dbReference type="Google" id="ProtNLM"/>
    </source>
</evidence>
<accession>A0A645ENB1</accession>
<gene>
    <name evidence="1" type="ORF">SDC9_150721</name>
</gene>
<dbReference type="PANTHER" id="PTHR39450:SF1">
    <property type="entry name" value="DUF1667 DOMAIN-CONTAINING PROTEIN"/>
    <property type="match status" value="1"/>
</dbReference>
<sequence length="102" mass="11475">MIQVSGNTCKRGETYAKQEAIQPRRMLTGNMRAAGCSRPFSVITDKPVPKEMLLLCAAELKRHAPQPPIHFGDVIMQDILKTGCRVIATQDYLPPRKQNELR</sequence>
<name>A0A645ENB1_9ZZZZ</name>
<dbReference type="EMBL" id="VSSQ01049406">
    <property type="protein sequence ID" value="MPN03491.1"/>
    <property type="molecule type" value="Genomic_DNA"/>
</dbReference>
<dbReference type="Pfam" id="PF07892">
    <property type="entry name" value="DUF1667"/>
    <property type="match status" value="1"/>
</dbReference>